<evidence type="ECO:0000313" key="3">
    <source>
        <dbReference type="Proteomes" id="UP001499990"/>
    </source>
</evidence>
<organism evidence="2 3">
    <name type="scientific">Streptomyces sannanensis</name>
    <dbReference type="NCBI Taxonomy" id="285536"/>
    <lineage>
        <taxon>Bacteria</taxon>
        <taxon>Bacillati</taxon>
        <taxon>Actinomycetota</taxon>
        <taxon>Actinomycetes</taxon>
        <taxon>Kitasatosporales</taxon>
        <taxon>Streptomycetaceae</taxon>
        <taxon>Streptomyces</taxon>
    </lineage>
</organism>
<reference evidence="3" key="1">
    <citation type="journal article" date="2019" name="Int. J. Syst. Evol. Microbiol.">
        <title>The Global Catalogue of Microorganisms (GCM) 10K type strain sequencing project: providing services to taxonomists for standard genome sequencing and annotation.</title>
        <authorList>
            <consortium name="The Broad Institute Genomics Platform"/>
            <consortium name="The Broad Institute Genome Sequencing Center for Infectious Disease"/>
            <person name="Wu L."/>
            <person name="Ma J."/>
        </authorList>
    </citation>
    <scope>NUCLEOTIDE SEQUENCE [LARGE SCALE GENOMIC DNA]</scope>
    <source>
        <strain evidence="3">JCM 9651</strain>
    </source>
</reference>
<evidence type="ECO:0000313" key="2">
    <source>
        <dbReference type="EMBL" id="GAA3375492.1"/>
    </source>
</evidence>
<dbReference type="EMBL" id="BAAAYL010000001">
    <property type="protein sequence ID" value="GAA3375492.1"/>
    <property type="molecule type" value="Genomic_DNA"/>
</dbReference>
<sequence>MSLEVLLHRFPETGTPEPGSGGRDVPEPLAGVFERMAGRTLANGFLRFHTPDSAHESYAACARMIEGLEGRYFPFAFDWMGRELLFDIREPGRRPRYVIAVDPAEGEYLRTDLSLDEFFVAVADEDEDALAFPYFEEWRATDPGSGLLGFDQVVGYKVPLSLGGEDSVANMELTARRVYFELSTQIALQIRDLPEGTPISGVTVAPPEPEA</sequence>
<dbReference type="Pfam" id="PF08906">
    <property type="entry name" value="T6SS_Tdi1_C"/>
    <property type="match status" value="1"/>
</dbReference>
<gene>
    <name evidence="2" type="ORF">GCM10020367_43510</name>
</gene>
<evidence type="ECO:0000259" key="1">
    <source>
        <dbReference type="Pfam" id="PF08906"/>
    </source>
</evidence>
<protein>
    <recommendedName>
        <fullName evidence="1">T6SS immunity protein Tdi1 C-terminal domain-containing protein</fullName>
    </recommendedName>
</protein>
<dbReference type="InterPro" id="IPR015002">
    <property type="entry name" value="T6SS_Tdi1_C"/>
</dbReference>
<comment type="caution">
    <text evidence="2">The sequence shown here is derived from an EMBL/GenBank/DDBJ whole genome shotgun (WGS) entry which is preliminary data.</text>
</comment>
<keyword evidence="3" id="KW-1185">Reference proteome</keyword>
<feature type="domain" description="T6SS immunity protein Tdi1 C-terminal" evidence="1">
    <location>
        <begin position="145"/>
        <end position="186"/>
    </location>
</feature>
<name>A0ABP6SFC0_9ACTN</name>
<accession>A0ABP6SFC0</accession>
<proteinExistence type="predicted"/>
<dbReference type="RefSeq" id="WP_345040210.1">
    <property type="nucleotide sequence ID" value="NZ_BAAAYL010000001.1"/>
</dbReference>
<dbReference type="Proteomes" id="UP001499990">
    <property type="component" value="Unassembled WGS sequence"/>
</dbReference>